<evidence type="ECO:0000313" key="2">
    <source>
        <dbReference type="Proteomes" id="UP001145742"/>
    </source>
</evidence>
<gene>
    <name evidence="1" type="ORF">WISP_31013</name>
</gene>
<name>A0ABQ9DQG7_9PASS</name>
<keyword evidence="2" id="KW-1185">Reference proteome</keyword>
<organism evidence="1 2">
    <name type="scientific">Willisornis vidua</name>
    <name type="common">Xingu scale-backed antbird</name>
    <dbReference type="NCBI Taxonomy" id="1566151"/>
    <lineage>
        <taxon>Eukaryota</taxon>
        <taxon>Metazoa</taxon>
        <taxon>Chordata</taxon>
        <taxon>Craniata</taxon>
        <taxon>Vertebrata</taxon>
        <taxon>Euteleostomi</taxon>
        <taxon>Archelosauria</taxon>
        <taxon>Archosauria</taxon>
        <taxon>Dinosauria</taxon>
        <taxon>Saurischia</taxon>
        <taxon>Theropoda</taxon>
        <taxon>Coelurosauria</taxon>
        <taxon>Aves</taxon>
        <taxon>Neognathae</taxon>
        <taxon>Neoaves</taxon>
        <taxon>Telluraves</taxon>
        <taxon>Australaves</taxon>
        <taxon>Passeriformes</taxon>
        <taxon>Thamnophilidae</taxon>
        <taxon>Willisornis</taxon>
    </lineage>
</organism>
<comment type="caution">
    <text evidence="1">The sequence shown here is derived from an EMBL/GenBank/DDBJ whole genome shotgun (WGS) entry which is preliminary data.</text>
</comment>
<dbReference type="EMBL" id="WHWB01032762">
    <property type="protein sequence ID" value="KAJ7424011.1"/>
    <property type="molecule type" value="Genomic_DNA"/>
</dbReference>
<sequence length="198" mass="21670">MVQLEFHHANISPSLAGKNKDVVEIDPSQLGFEAAPLPSILSAPAEDEIQKTTGLGLVFPKHMALEIAVWEEGALKVMNGFAMFAKQMGLFDGHQNTWACPSWLEECNSPKLFTNSSQIGSFERKIRRLEVPWESSNAHSMFCGMEELGKLECGELLASSQAWRSPPILAMPSRPAAQRGTLLLSLQRDSAALLHPGS</sequence>
<evidence type="ECO:0000313" key="1">
    <source>
        <dbReference type="EMBL" id="KAJ7424011.1"/>
    </source>
</evidence>
<reference evidence="1" key="1">
    <citation type="submission" date="2019-10" db="EMBL/GenBank/DDBJ databases">
        <authorList>
            <person name="Soares A.E.R."/>
            <person name="Aleixo A."/>
            <person name="Schneider P."/>
            <person name="Miyaki C.Y."/>
            <person name="Schneider M.P."/>
            <person name="Mello C."/>
            <person name="Vasconcelos A.T.R."/>
        </authorList>
    </citation>
    <scope>NUCLEOTIDE SEQUENCE</scope>
    <source>
        <tissue evidence="1">Muscle</tissue>
    </source>
</reference>
<dbReference type="Proteomes" id="UP001145742">
    <property type="component" value="Unassembled WGS sequence"/>
</dbReference>
<accession>A0ABQ9DQG7</accession>
<protein>
    <submittedName>
        <fullName evidence="1">Uncharacterized protein</fullName>
    </submittedName>
</protein>
<proteinExistence type="predicted"/>